<comment type="subcellular location">
    <subcellularLocation>
        <location evidence="1">Membrane</location>
        <topology evidence="1">Multi-pass membrane protein</topology>
    </subcellularLocation>
</comment>
<sequence>MEAPRPVTVLSPGFLIPSHTLTSNAYRAKYNLRTPSPHSMTSSPSRSYNTSPLEGAHSASASGSTSTMSLTTDSLRSAAYQGERAERARIVRGGKPLTVNTIHQRGYHPDELSPLPYPPSTPGSPFSIPESGYEQPHLSLPQPDSPTRSKYRDARPLPYFLRVLWPTSLATQLRRIPDLPSVWLALYFLLNLSLTLYNKSVLIKFPFPYTLTALHALCGSIGTFIWLRISQRGVPMSLTSTSSSTSTTGTSGVPVLSGPELVVLFLFSILYTINIVVSNASLRLVTVPFHQVVRSSTPLFTIMLAAMLVGRKPSRRKLLSLIPVVAGVGLATYGDYYFTILGFFLTLFGTILAAMKTVVTNMVLVKPSAKPALPTSTDSHALQSSLSSNNHGQPYSNPTSPLPVDRKSSYPNPHFRHTSPLPPATLTSSGSFIPPNFFSALFNLTINHFFPPSPHSSPIYAFKPLSEHSTSTPDHHVPLSNPNLRGLFSFPKLTLSPLHLLYLLSPLAFIQTTLLAHFTGELDQVRHYLVENGGHQRTWLLMNGVMAFFLNVVSFNANKKVGPVGMSVAGNVKQVLTVLCAVVIFDLTITPANGLGILLTLLGGALYAAVEIQEKKTVKKSRVV</sequence>
<keyword evidence="2 6" id="KW-0812">Transmembrane</keyword>
<feature type="domain" description="Sugar phosphate transporter" evidence="7">
    <location>
        <begin position="533"/>
        <end position="607"/>
    </location>
</feature>
<feature type="transmembrane region" description="Helical" evidence="6">
    <location>
        <begin position="179"/>
        <end position="197"/>
    </location>
</feature>
<dbReference type="GO" id="GO:0016020">
    <property type="term" value="C:membrane"/>
    <property type="evidence" value="ECO:0007669"/>
    <property type="project" value="UniProtKB-SubCell"/>
</dbReference>
<evidence type="ECO:0000256" key="6">
    <source>
        <dbReference type="SAM" id="Phobius"/>
    </source>
</evidence>
<dbReference type="InterPro" id="IPR050186">
    <property type="entry name" value="TPT_transporter"/>
</dbReference>
<feature type="transmembrane region" description="Helical" evidence="6">
    <location>
        <begin position="340"/>
        <end position="364"/>
    </location>
</feature>
<evidence type="ECO:0000256" key="1">
    <source>
        <dbReference type="ARBA" id="ARBA00004141"/>
    </source>
</evidence>
<feature type="transmembrane region" description="Helical" evidence="6">
    <location>
        <begin position="292"/>
        <end position="310"/>
    </location>
</feature>
<evidence type="ECO:0000256" key="3">
    <source>
        <dbReference type="ARBA" id="ARBA00022989"/>
    </source>
</evidence>
<reference evidence="8" key="1">
    <citation type="submission" date="2020-11" db="EMBL/GenBank/DDBJ databases">
        <authorList>
            <consortium name="DOE Joint Genome Institute"/>
            <person name="Ahrendt S."/>
            <person name="Riley R."/>
            <person name="Andreopoulos W."/>
            <person name="Labutti K."/>
            <person name="Pangilinan J."/>
            <person name="Ruiz-Duenas F.J."/>
            <person name="Barrasa J.M."/>
            <person name="Sanchez-Garcia M."/>
            <person name="Camarero S."/>
            <person name="Miyauchi S."/>
            <person name="Serrano A."/>
            <person name="Linde D."/>
            <person name="Babiker R."/>
            <person name="Drula E."/>
            <person name="Ayuso-Fernandez I."/>
            <person name="Pacheco R."/>
            <person name="Padilla G."/>
            <person name="Ferreira P."/>
            <person name="Barriuso J."/>
            <person name="Kellner H."/>
            <person name="Castanera R."/>
            <person name="Alfaro M."/>
            <person name="Ramirez L."/>
            <person name="Pisabarro A.G."/>
            <person name="Kuo A."/>
            <person name="Tritt A."/>
            <person name="Lipzen A."/>
            <person name="He G."/>
            <person name="Yan M."/>
            <person name="Ng V."/>
            <person name="Cullen D."/>
            <person name="Martin F."/>
            <person name="Rosso M.-N."/>
            <person name="Henrissat B."/>
            <person name="Hibbett D."/>
            <person name="Martinez A.T."/>
            <person name="Grigoriev I.V."/>
        </authorList>
    </citation>
    <scope>NUCLEOTIDE SEQUENCE</scope>
    <source>
        <strain evidence="8">CBS 506.95</strain>
    </source>
</reference>
<dbReference type="AlphaFoldDB" id="A0A9P6E757"/>
<evidence type="ECO:0000256" key="4">
    <source>
        <dbReference type="ARBA" id="ARBA00023136"/>
    </source>
</evidence>
<dbReference type="InterPro" id="IPR004853">
    <property type="entry name" value="Sugar_P_trans_dom"/>
</dbReference>
<feature type="transmembrane region" description="Helical" evidence="6">
    <location>
        <begin position="539"/>
        <end position="557"/>
    </location>
</feature>
<feature type="region of interest" description="Disordered" evidence="5">
    <location>
        <begin position="108"/>
        <end position="150"/>
    </location>
</feature>
<proteinExistence type="predicted"/>
<feature type="region of interest" description="Disordered" evidence="5">
    <location>
        <begin position="371"/>
        <end position="422"/>
    </location>
</feature>
<dbReference type="EMBL" id="MU157910">
    <property type="protein sequence ID" value="KAF9523769.1"/>
    <property type="molecule type" value="Genomic_DNA"/>
</dbReference>
<evidence type="ECO:0000313" key="8">
    <source>
        <dbReference type="EMBL" id="KAF9523769.1"/>
    </source>
</evidence>
<evidence type="ECO:0000259" key="7">
    <source>
        <dbReference type="Pfam" id="PF03151"/>
    </source>
</evidence>
<feature type="compositionally biased region" description="Low complexity" evidence="5">
    <location>
        <begin position="33"/>
        <end position="47"/>
    </location>
</feature>
<feature type="transmembrane region" description="Helical" evidence="6">
    <location>
        <begin position="500"/>
        <end position="519"/>
    </location>
</feature>
<dbReference type="OrthoDB" id="10261634at2759"/>
<evidence type="ECO:0000256" key="5">
    <source>
        <dbReference type="SAM" id="MobiDB-lite"/>
    </source>
</evidence>
<feature type="transmembrane region" description="Helical" evidence="6">
    <location>
        <begin position="564"/>
        <end position="585"/>
    </location>
</feature>
<feature type="transmembrane region" description="Helical" evidence="6">
    <location>
        <begin position="261"/>
        <end position="280"/>
    </location>
</feature>
<keyword evidence="4 6" id="KW-0472">Membrane</keyword>
<organism evidence="8 9">
    <name type="scientific">Crepidotus variabilis</name>
    <dbReference type="NCBI Taxonomy" id="179855"/>
    <lineage>
        <taxon>Eukaryota</taxon>
        <taxon>Fungi</taxon>
        <taxon>Dikarya</taxon>
        <taxon>Basidiomycota</taxon>
        <taxon>Agaricomycotina</taxon>
        <taxon>Agaricomycetes</taxon>
        <taxon>Agaricomycetidae</taxon>
        <taxon>Agaricales</taxon>
        <taxon>Agaricineae</taxon>
        <taxon>Crepidotaceae</taxon>
        <taxon>Crepidotus</taxon>
    </lineage>
</organism>
<dbReference type="Pfam" id="PF03151">
    <property type="entry name" value="TPT"/>
    <property type="match status" value="2"/>
</dbReference>
<dbReference type="Proteomes" id="UP000807306">
    <property type="component" value="Unassembled WGS sequence"/>
</dbReference>
<keyword evidence="3 6" id="KW-1133">Transmembrane helix</keyword>
<evidence type="ECO:0000256" key="2">
    <source>
        <dbReference type="ARBA" id="ARBA00022692"/>
    </source>
</evidence>
<feature type="compositionally biased region" description="Polar residues" evidence="5">
    <location>
        <begin position="374"/>
        <end position="399"/>
    </location>
</feature>
<gene>
    <name evidence="8" type="ORF">CPB83DRAFT_862253</name>
</gene>
<feature type="transmembrane region" description="Helical" evidence="6">
    <location>
        <begin position="209"/>
        <end position="227"/>
    </location>
</feature>
<accession>A0A9P6E757</accession>
<comment type="caution">
    <text evidence="8">The sequence shown here is derived from an EMBL/GenBank/DDBJ whole genome shotgun (WGS) entry which is preliminary data.</text>
</comment>
<dbReference type="PANTHER" id="PTHR11132">
    <property type="entry name" value="SOLUTE CARRIER FAMILY 35"/>
    <property type="match status" value="1"/>
</dbReference>
<feature type="region of interest" description="Disordered" evidence="5">
    <location>
        <begin position="32"/>
        <end position="70"/>
    </location>
</feature>
<name>A0A9P6E757_9AGAR</name>
<evidence type="ECO:0000313" key="9">
    <source>
        <dbReference type="Proteomes" id="UP000807306"/>
    </source>
</evidence>
<protein>
    <submittedName>
        <fullName evidence="8">Triose-phosphate transporter family-domain-containing protein</fullName>
    </submittedName>
</protein>
<keyword evidence="9" id="KW-1185">Reference proteome</keyword>
<feature type="transmembrane region" description="Helical" evidence="6">
    <location>
        <begin position="591"/>
        <end position="610"/>
    </location>
</feature>
<feature type="domain" description="Sugar phosphate transporter" evidence="7">
    <location>
        <begin position="183"/>
        <end position="369"/>
    </location>
</feature>
<feature type="compositionally biased region" description="Low complexity" evidence="5">
    <location>
        <begin position="58"/>
        <end position="70"/>
    </location>
</feature>